<protein>
    <submittedName>
        <fullName evidence="1">Uncharacterized protein</fullName>
    </submittedName>
</protein>
<accession>A0A8S9PNQ0</accession>
<dbReference type="EMBL" id="QGKX02001347">
    <property type="protein sequence ID" value="KAF3525333.1"/>
    <property type="molecule type" value="Genomic_DNA"/>
</dbReference>
<evidence type="ECO:0000313" key="2">
    <source>
        <dbReference type="Proteomes" id="UP000712600"/>
    </source>
</evidence>
<dbReference type="AlphaFoldDB" id="A0A8S9PNQ0"/>
<sequence length="70" mass="7748">MKLFVYIAGLFPASFNRLRVFRPVIASEVAPYLLVDFRLLSLAPIFPVIDDRLLTPRQAPMVFGGGLSPG</sequence>
<dbReference type="Proteomes" id="UP000712600">
    <property type="component" value="Unassembled WGS sequence"/>
</dbReference>
<organism evidence="1 2">
    <name type="scientific">Brassica cretica</name>
    <name type="common">Mustard</name>
    <dbReference type="NCBI Taxonomy" id="69181"/>
    <lineage>
        <taxon>Eukaryota</taxon>
        <taxon>Viridiplantae</taxon>
        <taxon>Streptophyta</taxon>
        <taxon>Embryophyta</taxon>
        <taxon>Tracheophyta</taxon>
        <taxon>Spermatophyta</taxon>
        <taxon>Magnoliopsida</taxon>
        <taxon>eudicotyledons</taxon>
        <taxon>Gunneridae</taxon>
        <taxon>Pentapetalae</taxon>
        <taxon>rosids</taxon>
        <taxon>malvids</taxon>
        <taxon>Brassicales</taxon>
        <taxon>Brassicaceae</taxon>
        <taxon>Brassiceae</taxon>
        <taxon>Brassica</taxon>
    </lineage>
</organism>
<reference evidence="1" key="1">
    <citation type="submission" date="2019-12" db="EMBL/GenBank/DDBJ databases">
        <title>Genome sequencing and annotation of Brassica cretica.</title>
        <authorList>
            <person name="Studholme D.J."/>
            <person name="Sarris P."/>
        </authorList>
    </citation>
    <scope>NUCLEOTIDE SEQUENCE</scope>
    <source>
        <strain evidence="1">PFS-109/04</strain>
        <tissue evidence="1">Leaf</tissue>
    </source>
</reference>
<gene>
    <name evidence="1" type="ORF">F2Q69_00048059</name>
</gene>
<proteinExistence type="predicted"/>
<evidence type="ECO:0000313" key="1">
    <source>
        <dbReference type="EMBL" id="KAF3525333.1"/>
    </source>
</evidence>
<name>A0A8S9PNQ0_BRACR</name>
<comment type="caution">
    <text evidence="1">The sequence shown here is derived from an EMBL/GenBank/DDBJ whole genome shotgun (WGS) entry which is preliminary data.</text>
</comment>